<dbReference type="OrthoDB" id="3060734at2759"/>
<proteinExistence type="predicted"/>
<feature type="non-terminal residue" evidence="1">
    <location>
        <position position="127"/>
    </location>
</feature>
<dbReference type="Proteomes" id="UP000799118">
    <property type="component" value="Unassembled WGS sequence"/>
</dbReference>
<evidence type="ECO:0000313" key="2">
    <source>
        <dbReference type="Proteomes" id="UP000799118"/>
    </source>
</evidence>
<keyword evidence="2" id="KW-1185">Reference proteome</keyword>
<name>A0A6A4GRF6_9AGAR</name>
<dbReference type="EMBL" id="ML769778">
    <property type="protein sequence ID" value="KAE9387825.1"/>
    <property type="molecule type" value="Genomic_DNA"/>
</dbReference>
<protein>
    <submittedName>
        <fullName evidence="1">Uncharacterized protein</fullName>
    </submittedName>
</protein>
<gene>
    <name evidence="1" type="ORF">BT96DRAFT_740820</name>
</gene>
<evidence type="ECO:0000313" key="1">
    <source>
        <dbReference type="EMBL" id="KAE9387825.1"/>
    </source>
</evidence>
<reference evidence="1" key="1">
    <citation type="journal article" date="2019" name="Environ. Microbiol.">
        <title>Fungal ecological strategies reflected in gene transcription - a case study of two litter decomposers.</title>
        <authorList>
            <person name="Barbi F."/>
            <person name="Kohler A."/>
            <person name="Barry K."/>
            <person name="Baskaran P."/>
            <person name="Daum C."/>
            <person name="Fauchery L."/>
            <person name="Ihrmark K."/>
            <person name="Kuo A."/>
            <person name="LaButti K."/>
            <person name="Lipzen A."/>
            <person name="Morin E."/>
            <person name="Grigoriev I.V."/>
            <person name="Henrissat B."/>
            <person name="Lindahl B."/>
            <person name="Martin F."/>
        </authorList>
    </citation>
    <scope>NUCLEOTIDE SEQUENCE</scope>
    <source>
        <strain evidence="1">JB14</strain>
    </source>
</reference>
<sequence>VENALGLCLWVDGGKRWQQVVQGWFWFDQAAGFEPSSKELLRLPTAGRPKEVGTWVSHACSATFHPEVDLPCFADEFARWWRAMQPKGRDAVEGEFIVLTKATIDWTELKISGSNGIVNVVGALAWW</sequence>
<dbReference type="AlphaFoldDB" id="A0A6A4GRF6"/>
<feature type="non-terminal residue" evidence="1">
    <location>
        <position position="1"/>
    </location>
</feature>
<organism evidence="1 2">
    <name type="scientific">Gymnopus androsaceus JB14</name>
    <dbReference type="NCBI Taxonomy" id="1447944"/>
    <lineage>
        <taxon>Eukaryota</taxon>
        <taxon>Fungi</taxon>
        <taxon>Dikarya</taxon>
        <taxon>Basidiomycota</taxon>
        <taxon>Agaricomycotina</taxon>
        <taxon>Agaricomycetes</taxon>
        <taxon>Agaricomycetidae</taxon>
        <taxon>Agaricales</taxon>
        <taxon>Marasmiineae</taxon>
        <taxon>Omphalotaceae</taxon>
        <taxon>Gymnopus</taxon>
    </lineage>
</organism>
<accession>A0A6A4GRF6</accession>